<dbReference type="Pfam" id="PF00293">
    <property type="entry name" value="NUDIX"/>
    <property type="match status" value="1"/>
</dbReference>
<dbReference type="STRING" id="1827387.A4S15_03885"/>
<dbReference type="PANTHER" id="PTHR43046">
    <property type="entry name" value="GDP-MANNOSE MANNOSYL HYDROLASE"/>
    <property type="match status" value="1"/>
</dbReference>
<dbReference type="InterPro" id="IPR020476">
    <property type="entry name" value="Nudix_hydrolase"/>
</dbReference>
<dbReference type="GO" id="GO:0016787">
    <property type="term" value="F:hydrolase activity"/>
    <property type="evidence" value="ECO:0007669"/>
    <property type="project" value="UniProtKB-KW"/>
</dbReference>
<reference evidence="4 5" key="1">
    <citation type="journal article" date="2017" name="Water Res.">
        <title>Comammox in drinking water systems.</title>
        <authorList>
            <person name="Wang Y."/>
            <person name="Ma L."/>
            <person name="Mao Y."/>
            <person name="Jiang X."/>
            <person name="Xia Y."/>
            <person name="Yu K."/>
            <person name="Li B."/>
            <person name="Zhang T."/>
        </authorList>
    </citation>
    <scope>NUCLEOTIDE SEQUENCE [LARGE SCALE GENOMIC DNA]</scope>
    <source>
        <strain evidence="4">SG_bin8</strain>
    </source>
</reference>
<dbReference type="AlphaFoldDB" id="A0A1W9I4W6"/>
<evidence type="ECO:0000313" key="4">
    <source>
        <dbReference type="EMBL" id="OQW54743.1"/>
    </source>
</evidence>
<feature type="domain" description="Nudix hydrolase" evidence="3">
    <location>
        <begin position="18"/>
        <end position="143"/>
    </location>
</feature>
<dbReference type="SUPFAM" id="SSF55811">
    <property type="entry name" value="Nudix"/>
    <property type="match status" value="1"/>
</dbReference>
<dbReference type="InterPro" id="IPR015797">
    <property type="entry name" value="NUDIX_hydrolase-like_dom_sf"/>
</dbReference>
<evidence type="ECO:0000313" key="5">
    <source>
        <dbReference type="Proteomes" id="UP000192872"/>
    </source>
</evidence>
<dbReference type="PANTHER" id="PTHR43046:SF14">
    <property type="entry name" value="MUTT_NUDIX FAMILY PROTEIN"/>
    <property type="match status" value="1"/>
</dbReference>
<dbReference type="PROSITE" id="PS51462">
    <property type="entry name" value="NUDIX"/>
    <property type="match status" value="1"/>
</dbReference>
<dbReference type="Proteomes" id="UP000192872">
    <property type="component" value="Unassembled WGS sequence"/>
</dbReference>
<dbReference type="Gene3D" id="3.90.79.10">
    <property type="entry name" value="Nucleoside Triphosphate Pyrophosphohydrolase"/>
    <property type="match status" value="1"/>
</dbReference>
<name>A0A1W9I4W6_9HYPH</name>
<dbReference type="PRINTS" id="PR00502">
    <property type="entry name" value="NUDIXFAMILY"/>
</dbReference>
<evidence type="ECO:0000256" key="1">
    <source>
        <dbReference type="ARBA" id="ARBA00001946"/>
    </source>
</evidence>
<evidence type="ECO:0000256" key="2">
    <source>
        <dbReference type="ARBA" id="ARBA00022801"/>
    </source>
</evidence>
<sequence length="151" mass="16621">MIAPLRKLLFSWWLLRRGMTLGVRAVVVDASDRIFLVKHSYISGWHFPGGGVERGETMGLSLERELHEEAGIICSGSAVLHGIFHNGEAFAGDHVAVFIVRDFVEGPASGAQLEIVARGFFDRHALPDGTSRATRQRLAEIFEGHAISAQW</sequence>
<dbReference type="EMBL" id="LWDL01000001">
    <property type="protein sequence ID" value="OQW54743.1"/>
    <property type="molecule type" value="Genomic_DNA"/>
</dbReference>
<accession>A0A1W9I4W6</accession>
<evidence type="ECO:0000259" key="3">
    <source>
        <dbReference type="PROSITE" id="PS51462"/>
    </source>
</evidence>
<keyword evidence="2" id="KW-0378">Hydrolase</keyword>
<protein>
    <recommendedName>
        <fullName evidence="3">Nudix hydrolase domain-containing protein</fullName>
    </recommendedName>
</protein>
<dbReference type="InterPro" id="IPR000086">
    <property type="entry name" value="NUDIX_hydrolase_dom"/>
</dbReference>
<organism evidence="4 5">
    <name type="scientific">Candidatus Raskinella chloraquaticus</name>
    <dbReference type="NCBI Taxonomy" id="1951219"/>
    <lineage>
        <taxon>Bacteria</taxon>
        <taxon>Pseudomonadati</taxon>
        <taxon>Pseudomonadota</taxon>
        <taxon>Alphaproteobacteria</taxon>
        <taxon>Hyphomicrobiales</taxon>
        <taxon>Phreatobacteraceae</taxon>
        <taxon>Candidatus Raskinella</taxon>
    </lineage>
</organism>
<comment type="caution">
    <text evidence="4">The sequence shown here is derived from an EMBL/GenBank/DDBJ whole genome shotgun (WGS) entry which is preliminary data.</text>
</comment>
<proteinExistence type="predicted"/>
<comment type="cofactor">
    <cofactor evidence="1">
        <name>Mg(2+)</name>
        <dbReference type="ChEBI" id="CHEBI:18420"/>
    </cofactor>
</comment>
<gene>
    <name evidence="4" type="ORF">A4S15_03885</name>
</gene>